<organism evidence="2">
    <name type="scientific">Zea mays</name>
    <name type="common">Maize</name>
    <dbReference type="NCBI Taxonomy" id="4577"/>
    <lineage>
        <taxon>Eukaryota</taxon>
        <taxon>Viridiplantae</taxon>
        <taxon>Streptophyta</taxon>
        <taxon>Embryophyta</taxon>
        <taxon>Tracheophyta</taxon>
        <taxon>Spermatophyta</taxon>
        <taxon>Magnoliopsida</taxon>
        <taxon>Liliopsida</taxon>
        <taxon>Poales</taxon>
        <taxon>Poaceae</taxon>
        <taxon>PACMAD clade</taxon>
        <taxon>Panicoideae</taxon>
        <taxon>Andropogonodae</taxon>
        <taxon>Andropogoneae</taxon>
        <taxon>Tripsacinae</taxon>
        <taxon>Zea</taxon>
    </lineage>
</organism>
<protein>
    <recommendedName>
        <fullName evidence="1">Transposase MuDR plant domain-containing protein</fullName>
    </recommendedName>
</protein>
<dbReference type="STRING" id="4577.A0A1D6L4A8"/>
<evidence type="ECO:0000259" key="1">
    <source>
        <dbReference type="Pfam" id="PF03108"/>
    </source>
</evidence>
<accession>A0A1D6L4A8</accession>
<gene>
    <name evidence="2" type="ORF">ZEAMMB73_Zm00001d034008</name>
</gene>
<dbReference type="AlphaFoldDB" id="A0A1D6L4A8"/>
<dbReference type="InterPro" id="IPR004332">
    <property type="entry name" value="Transposase_MuDR"/>
</dbReference>
<proteinExistence type="predicted"/>
<feature type="non-terminal residue" evidence="2">
    <location>
        <position position="249"/>
    </location>
</feature>
<dbReference type="EMBL" id="CM007647">
    <property type="protein sequence ID" value="ONM09219.1"/>
    <property type="molecule type" value="Genomic_DNA"/>
</dbReference>
<sequence>MEHPVNTVSSPKLNLYTVDIKVEGFLSVHSYEKRFMLLASVFEMEKNTPMHVVPPHNDNAPPCILIAEEVHLTPPCTLIAEEDHPTFVCKEVDCEQPSDVDADGDEPNLPDVFDSVEEYVGVNDEYLYGVITNPSTEPNDPNETFEAIENETTSHPYNETIPATTRRHVLEAELNDADPEAVVVLHDPLKPYIRKGALFFDIITFRKAIRHFAITNGFEFAGLNTDKTRFIAHYAAKGCPWRIHASRLQ</sequence>
<reference evidence="2" key="1">
    <citation type="submission" date="2015-12" db="EMBL/GenBank/DDBJ databases">
        <title>Update maize B73 reference genome by single molecule sequencing technologies.</title>
        <authorList>
            <consortium name="Maize Genome Sequencing Project"/>
            <person name="Ware D."/>
        </authorList>
    </citation>
    <scope>NUCLEOTIDE SEQUENCE [LARGE SCALE GENOMIC DNA]</scope>
    <source>
        <tissue evidence="2">Seedling</tissue>
    </source>
</reference>
<dbReference type="InParanoid" id="A0A1D6L4A8"/>
<evidence type="ECO:0000313" key="2">
    <source>
        <dbReference type="EMBL" id="ONM09219.1"/>
    </source>
</evidence>
<feature type="domain" description="Transposase MuDR plant" evidence="1">
    <location>
        <begin position="194"/>
        <end position="248"/>
    </location>
</feature>
<dbReference type="Pfam" id="PF03108">
    <property type="entry name" value="DBD_Tnp_Mut"/>
    <property type="match status" value="1"/>
</dbReference>
<name>A0A1D6L4A8_MAIZE</name>